<dbReference type="Proteomes" id="UP001054811">
    <property type="component" value="Chromosome"/>
</dbReference>
<accession>A0ABY5NKC2</accession>
<feature type="region of interest" description="Disordered" evidence="1">
    <location>
        <begin position="20"/>
        <end position="51"/>
    </location>
</feature>
<gene>
    <name evidence="2" type="ORF">L2X98_20175</name>
</gene>
<sequence>MAQIIPLEGDAALQRLIDEGLAMPPRHTHRPRPRPHVTEGPVSDIVSEQRE</sequence>
<name>A0ABY5NKC2_9MICO</name>
<evidence type="ECO:0000256" key="1">
    <source>
        <dbReference type="SAM" id="MobiDB-lite"/>
    </source>
</evidence>
<evidence type="ECO:0000313" key="3">
    <source>
        <dbReference type="Proteomes" id="UP001054811"/>
    </source>
</evidence>
<proteinExistence type="predicted"/>
<reference evidence="2" key="1">
    <citation type="submission" date="2022-01" db="EMBL/GenBank/DDBJ databases">
        <title>Microbacterium eymi and Microbacterium rhizovicinus sp. nov., isolated from the rhizospheric soil of Elymus tsukushiensis, a plant native to the Dokdo Islands, Republic of Korea.</title>
        <authorList>
            <person name="Hwang Y.J."/>
        </authorList>
    </citation>
    <scope>NUCLEOTIDE SEQUENCE</scope>
    <source>
        <strain evidence="2">KUDC0405</strain>
    </source>
</reference>
<protein>
    <submittedName>
        <fullName evidence="2">Uncharacterized protein</fullName>
    </submittedName>
</protein>
<dbReference type="EMBL" id="CP091139">
    <property type="protein sequence ID" value="UUT35610.1"/>
    <property type="molecule type" value="Genomic_DNA"/>
</dbReference>
<feature type="compositionally biased region" description="Basic residues" evidence="1">
    <location>
        <begin position="26"/>
        <end position="35"/>
    </location>
</feature>
<keyword evidence="3" id="KW-1185">Reference proteome</keyword>
<dbReference type="RefSeq" id="WP_259612219.1">
    <property type="nucleotide sequence ID" value="NZ_CP091139.2"/>
</dbReference>
<organism evidence="2 3">
    <name type="scientific">Microbacterium elymi</name>
    <dbReference type="NCBI Taxonomy" id="2909587"/>
    <lineage>
        <taxon>Bacteria</taxon>
        <taxon>Bacillati</taxon>
        <taxon>Actinomycetota</taxon>
        <taxon>Actinomycetes</taxon>
        <taxon>Micrococcales</taxon>
        <taxon>Microbacteriaceae</taxon>
        <taxon>Microbacterium</taxon>
    </lineage>
</organism>
<evidence type="ECO:0000313" key="2">
    <source>
        <dbReference type="EMBL" id="UUT35610.1"/>
    </source>
</evidence>